<evidence type="ECO:0000313" key="2">
    <source>
        <dbReference type="Proteomes" id="UP000615760"/>
    </source>
</evidence>
<protein>
    <recommendedName>
        <fullName evidence="3">Sensor of ECF-type sigma factor</fullName>
    </recommendedName>
</protein>
<proteinExistence type="predicted"/>
<accession>A0ABQ1JGK4</accession>
<dbReference type="EMBL" id="BMJE01000001">
    <property type="protein sequence ID" value="GGB65779.1"/>
    <property type="molecule type" value="Genomic_DNA"/>
</dbReference>
<comment type="caution">
    <text evidence="1">The sequence shown here is derived from an EMBL/GenBank/DDBJ whole genome shotgun (WGS) entry which is preliminary data.</text>
</comment>
<sequence>MIKAMKIKYLLPFILLFTLTSYSQGHKEKRERIKALKVSFITTELNLSSEESAKFWPIYNEFEEKEFALRHDKMRGLVKKLDASDIDKMSDKEALNYLKEFEEAETKLIQLRKKLVEDLKPIIGPVKILKLKKAEDEFNRRLWARYKKGKE</sequence>
<evidence type="ECO:0008006" key="3">
    <source>
        <dbReference type="Google" id="ProtNLM"/>
    </source>
</evidence>
<dbReference type="Proteomes" id="UP000615760">
    <property type="component" value="Unassembled WGS sequence"/>
</dbReference>
<keyword evidence="2" id="KW-1185">Reference proteome</keyword>
<evidence type="ECO:0000313" key="1">
    <source>
        <dbReference type="EMBL" id="GGB65779.1"/>
    </source>
</evidence>
<reference evidence="2" key="1">
    <citation type="journal article" date="2019" name="Int. J. Syst. Evol. Microbiol.">
        <title>The Global Catalogue of Microorganisms (GCM) 10K type strain sequencing project: providing services to taxonomists for standard genome sequencing and annotation.</title>
        <authorList>
            <consortium name="The Broad Institute Genomics Platform"/>
            <consortium name="The Broad Institute Genome Sequencing Center for Infectious Disease"/>
            <person name="Wu L."/>
            <person name="Ma J."/>
        </authorList>
    </citation>
    <scope>NUCLEOTIDE SEQUENCE [LARGE SCALE GENOMIC DNA]</scope>
    <source>
        <strain evidence="2">CGMCC 1.15461</strain>
    </source>
</reference>
<name>A0ABQ1JGK4_9FLAO</name>
<organism evidence="1 2">
    <name type="scientific">Flavobacterium suaedae</name>
    <dbReference type="NCBI Taxonomy" id="1767027"/>
    <lineage>
        <taxon>Bacteria</taxon>
        <taxon>Pseudomonadati</taxon>
        <taxon>Bacteroidota</taxon>
        <taxon>Flavobacteriia</taxon>
        <taxon>Flavobacteriales</taxon>
        <taxon>Flavobacteriaceae</taxon>
        <taxon>Flavobacterium</taxon>
    </lineage>
</organism>
<gene>
    <name evidence="1" type="ORF">GCM10007424_02130</name>
</gene>